<reference evidence="11 12" key="1">
    <citation type="journal article" date="2018" name="PLoS Genet.">
        <title>Population sequencing reveals clonal diversity and ancestral inbreeding in the grapevine cultivar Chardonnay.</title>
        <authorList>
            <person name="Roach M.J."/>
            <person name="Johnson D.L."/>
            <person name="Bohlmann J."/>
            <person name="van Vuuren H.J."/>
            <person name="Jones S.J."/>
            <person name="Pretorius I.S."/>
            <person name="Schmidt S.A."/>
            <person name="Borneman A.R."/>
        </authorList>
    </citation>
    <scope>NUCLEOTIDE SEQUENCE [LARGE SCALE GENOMIC DNA]</scope>
    <source>
        <strain evidence="12">cv. Chardonnay</strain>
        <tissue evidence="11">Leaf</tissue>
    </source>
</reference>
<dbReference type="Proteomes" id="UP000288805">
    <property type="component" value="Unassembled WGS sequence"/>
</dbReference>
<dbReference type="Pfam" id="PF13962">
    <property type="entry name" value="PGG"/>
    <property type="match status" value="1"/>
</dbReference>
<dbReference type="InterPro" id="IPR036770">
    <property type="entry name" value="Ankyrin_rpt-contain_sf"/>
</dbReference>
<comment type="caution">
    <text evidence="11">The sequence shown here is derived from an EMBL/GenBank/DDBJ whole genome shotgun (WGS) entry which is preliminary data.</text>
</comment>
<keyword evidence="6 9" id="KW-0472">Membrane</keyword>
<dbReference type="PANTHER" id="PTHR24186">
    <property type="entry name" value="PROTEIN PHOSPHATASE 1 REGULATORY SUBUNIT"/>
    <property type="match status" value="1"/>
</dbReference>
<evidence type="ECO:0000256" key="3">
    <source>
        <dbReference type="ARBA" id="ARBA00022737"/>
    </source>
</evidence>
<evidence type="ECO:0000256" key="4">
    <source>
        <dbReference type="ARBA" id="ARBA00022989"/>
    </source>
</evidence>
<evidence type="ECO:0000313" key="11">
    <source>
        <dbReference type="EMBL" id="RVW21015.1"/>
    </source>
</evidence>
<feature type="transmembrane region" description="Helical" evidence="9">
    <location>
        <begin position="540"/>
        <end position="562"/>
    </location>
</feature>
<proteinExistence type="predicted"/>
<keyword evidence="3" id="KW-0677">Repeat</keyword>
<comment type="subcellular location">
    <subcellularLocation>
        <location evidence="1">Membrane</location>
        <topology evidence="1">Multi-pass membrane protein</topology>
    </subcellularLocation>
</comment>
<evidence type="ECO:0000256" key="7">
    <source>
        <dbReference type="PROSITE-ProRule" id="PRU00023"/>
    </source>
</evidence>
<gene>
    <name evidence="11" type="primary">ACD6_28</name>
    <name evidence="11" type="ORF">CK203_111429</name>
</gene>
<evidence type="ECO:0000313" key="12">
    <source>
        <dbReference type="Proteomes" id="UP000288805"/>
    </source>
</evidence>
<feature type="transmembrane region" description="Helical" evidence="9">
    <location>
        <begin position="568"/>
        <end position="591"/>
    </location>
</feature>
<keyword evidence="4 9" id="KW-1133">Transmembrane helix</keyword>
<feature type="repeat" description="ANK" evidence="7">
    <location>
        <begin position="295"/>
        <end position="321"/>
    </location>
</feature>
<evidence type="ECO:0000256" key="1">
    <source>
        <dbReference type="ARBA" id="ARBA00004141"/>
    </source>
</evidence>
<dbReference type="AlphaFoldDB" id="A0A438CCP5"/>
<sequence>MPGEGDLADGNSSVTPKKWESEFLSFSPILEARESDILQEGNGSAPPGLRAPADKDVAHERFMDRRMYMQATQGRVDDFIRILHSISSEKELQRPEILSQVSPRNNTCLHIAVRFGHHTLAEYIMGECPDLIKKTNSKGDTALHIAARKRDLSFVKFVMDSCPSGIGASRDEEVVEILIKADPQVAYYLNKEGKSPLYLAAEANYFHVVDAIENSEVEERMENRDRKAKPAVHGAILGKNNFVKMLDKILAMKLVHQKDKDGRTPLHCAASIGYLEGVQMLLRQSNFDLYQTDSDGFCPIHVASRGGYVDIVKELLQHGKDDIVDFVLKREGLENLINEKDNYGNTPLHLATWHKHAKVVHYLTWDKRVDLNLVNEEGQTALDIAESMMDKLRMRQTLIGIALMSARAQRAPKSKVKRSGSADAQPPPESKVPPSGSAGAQPPPESKVPPSRRPKLSDPTKEYKDMTNTLLLVSTLVATVTFAAGFTMPGGYNSSNPNASMATLLMRNMFHVFVICNTIAMHTSILAAITLIWAHLHDTFLFNISIQWGLAFLGLAVIAMSLGFMASVYLAIALLIVSLGTSPIIRFLYWYGHLAQNQTERLARSVDNVW</sequence>
<accession>A0A438CCP5</accession>
<dbReference type="PROSITE" id="PS50297">
    <property type="entry name" value="ANK_REP_REGION"/>
    <property type="match status" value="2"/>
</dbReference>
<name>A0A438CCP5_VITVI</name>
<dbReference type="EMBL" id="QGNW01002320">
    <property type="protein sequence ID" value="RVW21015.1"/>
    <property type="molecule type" value="Genomic_DNA"/>
</dbReference>
<dbReference type="Pfam" id="PF13857">
    <property type="entry name" value="Ank_5"/>
    <property type="match status" value="1"/>
</dbReference>
<evidence type="ECO:0000256" key="6">
    <source>
        <dbReference type="ARBA" id="ARBA00023136"/>
    </source>
</evidence>
<keyword evidence="5 7" id="KW-0040">ANK repeat</keyword>
<dbReference type="InterPro" id="IPR026961">
    <property type="entry name" value="PGG_dom"/>
</dbReference>
<evidence type="ECO:0000256" key="2">
    <source>
        <dbReference type="ARBA" id="ARBA00022692"/>
    </source>
</evidence>
<dbReference type="SMART" id="SM00248">
    <property type="entry name" value="ANK"/>
    <property type="match status" value="6"/>
</dbReference>
<evidence type="ECO:0000256" key="9">
    <source>
        <dbReference type="SAM" id="Phobius"/>
    </source>
</evidence>
<dbReference type="InterPro" id="IPR002110">
    <property type="entry name" value="Ankyrin_rpt"/>
</dbReference>
<dbReference type="PROSITE" id="PS50088">
    <property type="entry name" value="ANK_REPEAT"/>
    <property type="match status" value="2"/>
</dbReference>
<feature type="domain" description="PGG" evidence="10">
    <location>
        <begin position="461"/>
        <end position="570"/>
    </location>
</feature>
<feature type="region of interest" description="Disordered" evidence="8">
    <location>
        <begin position="410"/>
        <end position="460"/>
    </location>
</feature>
<feature type="transmembrane region" description="Helical" evidence="9">
    <location>
        <begin position="470"/>
        <end position="489"/>
    </location>
</feature>
<dbReference type="GO" id="GO:0016020">
    <property type="term" value="C:membrane"/>
    <property type="evidence" value="ECO:0007669"/>
    <property type="project" value="UniProtKB-SubCell"/>
</dbReference>
<evidence type="ECO:0000256" key="5">
    <source>
        <dbReference type="ARBA" id="ARBA00023043"/>
    </source>
</evidence>
<evidence type="ECO:0000259" key="10">
    <source>
        <dbReference type="Pfam" id="PF13962"/>
    </source>
</evidence>
<keyword evidence="2 9" id="KW-0812">Transmembrane</keyword>
<dbReference type="PANTHER" id="PTHR24186:SF46">
    <property type="entry name" value="PROTEIN ACCELERATED CELL DEATH 6-LIKE"/>
    <property type="match status" value="1"/>
</dbReference>
<protein>
    <submittedName>
        <fullName evidence="11">Protein accellerated cell death 6</fullName>
    </submittedName>
</protein>
<dbReference type="SUPFAM" id="SSF48403">
    <property type="entry name" value="Ankyrin repeat"/>
    <property type="match status" value="1"/>
</dbReference>
<dbReference type="Pfam" id="PF12796">
    <property type="entry name" value="Ank_2"/>
    <property type="match status" value="2"/>
</dbReference>
<dbReference type="Gene3D" id="1.25.40.20">
    <property type="entry name" value="Ankyrin repeat-containing domain"/>
    <property type="match status" value="3"/>
</dbReference>
<evidence type="ECO:0000256" key="8">
    <source>
        <dbReference type="SAM" id="MobiDB-lite"/>
    </source>
</evidence>
<organism evidence="11 12">
    <name type="scientific">Vitis vinifera</name>
    <name type="common">Grape</name>
    <dbReference type="NCBI Taxonomy" id="29760"/>
    <lineage>
        <taxon>Eukaryota</taxon>
        <taxon>Viridiplantae</taxon>
        <taxon>Streptophyta</taxon>
        <taxon>Embryophyta</taxon>
        <taxon>Tracheophyta</taxon>
        <taxon>Spermatophyta</taxon>
        <taxon>Magnoliopsida</taxon>
        <taxon>eudicotyledons</taxon>
        <taxon>Gunneridae</taxon>
        <taxon>Pentapetalae</taxon>
        <taxon>rosids</taxon>
        <taxon>Vitales</taxon>
        <taxon>Vitaceae</taxon>
        <taxon>Viteae</taxon>
        <taxon>Vitis</taxon>
    </lineage>
</organism>
<feature type="repeat" description="ANK" evidence="7">
    <location>
        <begin position="261"/>
        <end position="294"/>
    </location>
</feature>
<feature type="transmembrane region" description="Helical" evidence="9">
    <location>
        <begin position="509"/>
        <end position="533"/>
    </location>
</feature>